<dbReference type="Pfam" id="PF21599">
    <property type="entry name" value="ZSWIM3_N"/>
    <property type="match status" value="1"/>
</dbReference>
<name>A0AAN4ZJV2_9BILA</name>
<reference evidence="4" key="1">
    <citation type="submission" date="2022-10" db="EMBL/GenBank/DDBJ databases">
        <title>Genome assembly of Pristionchus species.</title>
        <authorList>
            <person name="Yoshida K."/>
            <person name="Sommer R.J."/>
        </authorList>
    </citation>
    <scope>NUCLEOTIDE SEQUENCE [LARGE SCALE GENOMIC DNA]</scope>
    <source>
        <strain evidence="4">RS5460</strain>
    </source>
</reference>
<evidence type="ECO:0000259" key="2">
    <source>
        <dbReference type="Pfam" id="PF21599"/>
    </source>
</evidence>
<evidence type="ECO:0000313" key="4">
    <source>
        <dbReference type="Proteomes" id="UP001328107"/>
    </source>
</evidence>
<dbReference type="PANTHER" id="PTHR47086">
    <property type="entry name" value="BTB DOMAIN-CONTAINING PROTEIN"/>
    <property type="match status" value="1"/>
</dbReference>
<feature type="region of interest" description="Disordered" evidence="1">
    <location>
        <begin position="56"/>
        <end position="75"/>
    </location>
</feature>
<evidence type="ECO:0000256" key="1">
    <source>
        <dbReference type="SAM" id="MobiDB-lite"/>
    </source>
</evidence>
<dbReference type="Proteomes" id="UP001328107">
    <property type="component" value="Unassembled WGS sequence"/>
</dbReference>
<feature type="compositionally biased region" description="Low complexity" evidence="1">
    <location>
        <begin position="247"/>
        <end position="263"/>
    </location>
</feature>
<dbReference type="InterPro" id="IPR040854">
    <property type="entry name" value="ZSWIM9"/>
</dbReference>
<comment type="caution">
    <text evidence="3">The sequence shown here is derived from an EMBL/GenBank/DDBJ whole genome shotgun (WGS) entry which is preliminary data.</text>
</comment>
<accession>A0AAN4ZJV2</accession>
<proteinExistence type="predicted"/>
<dbReference type="AlphaFoldDB" id="A0AAN4ZJV2"/>
<feature type="domain" description="ZSWIM3 N-terminal" evidence="2">
    <location>
        <begin position="86"/>
        <end position="189"/>
    </location>
</feature>
<evidence type="ECO:0000313" key="3">
    <source>
        <dbReference type="EMBL" id="GMR42136.1"/>
    </source>
</evidence>
<feature type="compositionally biased region" description="Polar residues" evidence="1">
    <location>
        <begin position="56"/>
        <end position="69"/>
    </location>
</feature>
<dbReference type="EMBL" id="BTRK01000003">
    <property type="protein sequence ID" value="GMR42136.1"/>
    <property type="molecule type" value="Genomic_DNA"/>
</dbReference>
<dbReference type="InterPro" id="IPR048325">
    <property type="entry name" value="ZSWIM3_N"/>
</dbReference>
<organism evidence="3 4">
    <name type="scientific">Pristionchus mayeri</name>
    <dbReference type="NCBI Taxonomy" id="1317129"/>
    <lineage>
        <taxon>Eukaryota</taxon>
        <taxon>Metazoa</taxon>
        <taxon>Ecdysozoa</taxon>
        <taxon>Nematoda</taxon>
        <taxon>Chromadorea</taxon>
        <taxon>Rhabditida</taxon>
        <taxon>Rhabditina</taxon>
        <taxon>Diplogasteromorpha</taxon>
        <taxon>Diplogasteroidea</taxon>
        <taxon>Neodiplogasteridae</taxon>
        <taxon>Pristionchus</taxon>
    </lineage>
</organism>
<sequence length="436" mass="47906">MTSLGDSLFSTYHSLILSTGTGLPLQPIPLKTESLSYPSPTAPIAAQIPIMPSPSTMNTAGSTLDTTSSPPHPSALSINTQSSSIHLDAKFFSFEEFRLTLEEWMSLNFHPFRVASSEMLRESEGTLNETFRYRYIVYHCAHYGNPRRRGAGKRPNQNYLPCGCTANLRLNYSFTDRCLKITTLKIEHSNHELSAEAFAKCSIKLKKSPSQDTPVAVKKGKKRAASASTDDSGVGVSSKKTREEISRPSTFSPLPTPPSATTTLDILSDTTRDDDWIPAPPPNLPAPTPQRPPPYSIIPLLMQHINFPGNFSSPLFSFPPQPQMGVMHPSSVEAQFTFKFNEGPMVTPVVEQSTENKENNEFVDVMNDGAPSPQEYATLQPVKSECLTQGHDTSNIHHTIATLHNQLLNGDPDQTAARQAELHSLLAKWGDSTQTI</sequence>
<protein>
    <recommendedName>
        <fullName evidence="2">ZSWIM3 N-terminal domain-containing protein</fullName>
    </recommendedName>
</protein>
<gene>
    <name evidence="3" type="ORF">PMAYCL1PPCAC_12331</name>
</gene>
<feature type="compositionally biased region" description="Pro residues" evidence="1">
    <location>
        <begin position="278"/>
        <end position="292"/>
    </location>
</feature>
<dbReference type="PANTHER" id="PTHR47086:SF4">
    <property type="entry name" value="BTB DOMAIN-CONTAINING PROTEIN"/>
    <property type="match status" value="1"/>
</dbReference>
<feature type="region of interest" description="Disordered" evidence="1">
    <location>
        <begin position="209"/>
        <end position="292"/>
    </location>
</feature>
<keyword evidence="4" id="KW-1185">Reference proteome</keyword>